<evidence type="ECO:0000313" key="3">
    <source>
        <dbReference type="EMBL" id="TPP65064.1"/>
    </source>
</evidence>
<dbReference type="PANTHER" id="PTHR13452">
    <property type="entry name" value="THUMP DOMAIN CONTAINING PROTEIN 1-RELATED"/>
    <property type="match status" value="1"/>
</dbReference>
<dbReference type="OrthoDB" id="564646at2759"/>
<dbReference type="EMBL" id="SUNJ01003677">
    <property type="protein sequence ID" value="TPP65064.1"/>
    <property type="molecule type" value="Genomic_DNA"/>
</dbReference>
<keyword evidence="4" id="KW-1185">Reference proteome</keyword>
<dbReference type="STRING" id="46835.A0A504YUC7"/>
<dbReference type="GO" id="GO:0006400">
    <property type="term" value="P:tRNA modification"/>
    <property type="evidence" value="ECO:0007669"/>
    <property type="project" value="InterPro"/>
</dbReference>
<dbReference type="Proteomes" id="UP000316759">
    <property type="component" value="Unassembled WGS sequence"/>
</dbReference>
<dbReference type="AlphaFoldDB" id="A0A504YUC7"/>
<sequence length="237" mass="26519">MHYSFYATKSGVSNCLFILHYARSCPNALVNSIFEHMLQTRVVESRHVLRVLPVAATCHASAAELARCFRILWSAFLGQEKSVNTKEQNRKESKDETVNSDSNFVDACEGPEDEKKKTISSNCVHSACPPVELPHARPNTLHGPKTFLVAFKARNYDRLSRDTAIETVVSTVREIDASWRICPTTPSVTVFVNVLRNVACISLLEDFDRFRKYNLAELISPVSNTSAPLVNTSTKVE</sequence>
<dbReference type="Gene3D" id="3.30.2300.10">
    <property type="entry name" value="THUMP superfamily"/>
    <property type="match status" value="1"/>
</dbReference>
<gene>
    <name evidence="3" type="ORF">FGIG_10196</name>
</gene>
<evidence type="ECO:0000259" key="2">
    <source>
        <dbReference type="Pfam" id="PF02926"/>
    </source>
</evidence>
<dbReference type="InterPro" id="IPR040183">
    <property type="entry name" value="THUMPD1-like"/>
</dbReference>
<dbReference type="CDD" id="cd11717">
    <property type="entry name" value="THUMP_THUMPD1_like"/>
    <property type="match status" value="1"/>
</dbReference>
<protein>
    <recommendedName>
        <fullName evidence="2">THUMP domain-containing protein</fullName>
    </recommendedName>
</protein>
<reference evidence="3 4" key="1">
    <citation type="submission" date="2019-04" db="EMBL/GenBank/DDBJ databases">
        <title>Annotation for the trematode Fasciola gigantica.</title>
        <authorList>
            <person name="Choi Y.-J."/>
        </authorList>
    </citation>
    <scope>NUCLEOTIDE SEQUENCE [LARGE SCALE GENOMIC DNA]</scope>
    <source>
        <strain evidence="3">Uganda_cow_1</strain>
    </source>
</reference>
<feature type="compositionally biased region" description="Basic and acidic residues" evidence="1">
    <location>
        <begin position="84"/>
        <end position="97"/>
    </location>
</feature>
<feature type="region of interest" description="Disordered" evidence="1">
    <location>
        <begin position="84"/>
        <end position="113"/>
    </location>
</feature>
<evidence type="ECO:0000313" key="4">
    <source>
        <dbReference type="Proteomes" id="UP000316759"/>
    </source>
</evidence>
<proteinExistence type="predicted"/>
<comment type="caution">
    <text evidence="3">The sequence shown here is derived from an EMBL/GenBank/DDBJ whole genome shotgun (WGS) entry which is preliminary data.</text>
</comment>
<evidence type="ECO:0000256" key="1">
    <source>
        <dbReference type="SAM" id="MobiDB-lite"/>
    </source>
</evidence>
<dbReference type="SUPFAM" id="SSF143437">
    <property type="entry name" value="THUMP domain-like"/>
    <property type="match status" value="1"/>
</dbReference>
<name>A0A504YUC7_FASGI</name>
<dbReference type="GO" id="GO:0003723">
    <property type="term" value="F:RNA binding"/>
    <property type="evidence" value="ECO:0007669"/>
    <property type="project" value="InterPro"/>
</dbReference>
<accession>A0A504YUC7</accession>
<organism evidence="3 4">
    <name type="scientific">Fasciola gigantica</name>
    <name type="common">Giant liver fluke</name>
    <dbReference type="NCBI Taxonomy" id="46835"/>
    <lineage>
        <taxon>Eukaryota</taxon>
        <taxon>Metazoa</taxon>
        <taxon>Spiralia</taxon>
        <taxon>Lophotrochozoa</taxon>
        <taxon>Platyhelminthes</taxon>
        <taxon>Trematoda</taxon>
        <taxon>Digenea</taxon>
        <taxon>Plagiorchiida</taxon>
        <taxon>Echinostomata</taxon>
        <taxon>Echinostomatoidea</taxon>
        <taxon>Fasciolidae</taxon>
        <taxon>Fasciola</taxon>
    </lineage>
</organism>
<dbReference type="InterPro" id="IPR004114">
    <property type="entry name" value="THUMP_dom"/>
</dbReference>
<dbReference type="PANTHER" id="PTHR13452:SF10">
    <property type="entry name" value="THUMP DOMAIN-CONTAINING PROTEIN 1"/>
    <property type="match status" value="1"/>
</dbReference>
<dbReference type="Pfam" id="PF02926">
    <property type="entry name" value="THUMP"/>
    <property type="match status" value="1"/>
</dbReference>
<feature type="domain" description="THUMP" evidence="2">
    <location>
        <begin position="141"/>
        <end position="203"/>
    </location>
</feature>